<evidence type="ECO:0000256" key="3">
    <source>
        <dbReference type="ARBA" id="ARBA00022989"/>
    </source>
</evidence>
<dbReference type="PANTHER" id="PTHR23360">
    <property type="entry name" value="G-PROTEIN COUPLED RECEPTORS FAMILY 1 PROFILE DOMAIN-CONTAINING PROTEIN-RELATED"/>
    <property type="match status" value="1"/>
</dbReference>
<organism evidence="8 9">
    <name type="scientific">Plectus sambesii</name>
    <dbReference type="NCBI Taxonomy" id="2011161"/>
    <lineage>
        <taxon>Eukaryota</taxon>
        <taxon>Metazoa</taxon>
        <taxon>Ecdysozoa</taxon>
        <taxon>Nematoda</taxon>
        <taxon>Chromadorea</taxon>
        <taxon>Plectida</taxon>
        <taxon>Plectina</taxon>
        <taxon>Plectoidea</taxon>
        <taxon>Plectidae</taxon>
        <taxon>Plectus</taxon>
    </lineage>
</organism>
<dbReference type="GO" id="GO:0016020">
    <property type="term" value="C:membrane"/>
    <property type="evidence" value="ECO:0007669"/>
    <property type="project" value="UniProtKB-SubCell"/>
</dbReference>
<comment type="subcellular location">
    <subcellularLocation>
        <location evidence="1">Membrane</location>
    </subcellularLocation>
</comment>
<dbReference type="WBParaSite" id="PSAMB.scaffold7030size8373.g29477.t1">
    <property type="protein sequence ID" value="PSAMB.scaffold7030size8373.g29477.t1"/>
    <property type="gene ID" value="PSAMB.scaffold7030size8373.g29477"/>
</dbReference>
<proteinExistence type="predicted"/>
<evidence type="ECO:0000256" key="2">
    <source>
        <dbReference type="ARBA" id="ARBA00022692"/>
    </source>
</evidence>
<feature type="domain" description="G-protein coupled receptors family 1 profile" evidence="7">
    <location>
        <begin position="42"/>
        <end position="219"/>
    </location>
</feature>
<evidence type="ECO:0000313" key="8">
    <source>
        <dbReference type="Proteomes" id="UP000887566"/>
    </source>
</evidence>
<feature type="transmembrane region" description="Helical" evidence="6">
    <location>
        <begin position="63"/>
        <end position="87"/>
    </location>
</feature>
<dbReference type="InterPro" id="IPR019424">
    <property type="entry name" value="7TM_GPCR_Srsx"/>
</dbReference>
<sequence>MAVQLRNRTDGQWEQVQPQAVIDANMRNFIIYGIEGLLMTLTNLPIVLSVLRYKALHDQKEFIIVAGLAFADGFNGFAFLVAAIGRINQLLNGDAFVLKSRWHCGTTVWNICWTFANNLAGLMLLVVSIDRLLAVSFPIQYFTFTKRYACILVGSAFAYICIPATVSFVLSYQYQDSEFPAYCLIGMGMHDGYYDGIPSSSQTPFYMMLNVNAMVNILIYMFRFKEMRNGLKALIMCRTKMPATTVRVHSIQISQRNCSLSTFFSSKRSSVVTGSENPRPPPGFPETDPEF</sequence>
<dbReference type="InterPro" id="IPR047130">
    <property type="entry name" value="7TM_GPCR_Srsx_nematod"/>
</dbReference>
<dbReference type="InterPro" id="IPR017452">
    <property type="entry name" value="GPCR_Rhodpsn_7TM"/>
</dbReference>
<keyword evidence="3 6" id="KW-1133">Transmembrane helix</keyword>
<reference evidence="9" key="1">
    <citation type="submission" date="2022-11" db="UniProtKB">
        <authorList>
            <consortium name="WormBaseParasite"/>
        </authorList>
    </citation>
    <scope>IDENTIFICATION</scope>
</reference>
<evidence type="ECO:0000256" key="4">
    <source>
        <dbReference type="ARBA" id="ARBA00023136"/>
    </source>
</evidence>
<evidence type="ECO:0000256" key="1">
    <source>
        <dbReference type="ARBA" id="ARBA00004370"/>
    </source>
</evidence>
<dbReference type="Gene3D" id="1.20.1070.10">
    <property type="entry name" value="Rhodopsin 7-helix transmembrane proteins"/>
    <property type="match status" value="1"/>
</dbReference>
<accession>A0A914X9W6</accession>
<evidence type="ECO:0000256" key="6">
    <source>
        <dbReference type="SAM" id="Phobius"/>
    </source>
</evidence>
<keyword evidence="4 6" id="KW-0472">Membrane</keyword>
<feature type="transmembrane region" description="Helical" evidence="6">
    <location>
        <begin position="107"/>
        <end position="127"/>
    </location>
</feature>
<evidence type="ECO:0000259" key="7">
    <source>
        <dbReference type="PROSITE" id="PS50262"/>
    </source>
</evidence>
<protein>
    <submittedName>
        <fullName evidence="9">G-protein coupled receptors family 1 profile domain-containing protein</fullName>
    </submittedName>
</protein>
<name>A0A914X9W6_9BILA</name>
<evidence type="ECO:0000256" key="5">
    <source>
        <dbReference type="SAM" id="MobiDB-lite"/>
    </source>
</evidence>
<feature type="transmembrane region" description="Helical" evidence="6">
    <location>
        <begin position="205"/>
        <end position="222"/>
    </location>
</feature>
<dbReference type="SUPFAM" id="SSF81321">
    <property type="entry name" value="Family A G protein-coupled receptor-like"/>
    <property type="match status" value="1"/>
</dbReference>
<dbReference type="Proteomes" id="UP000887566">
    <property type="component" value="Unplaced"/>
</dbReference>
<keyword evidence="2 6" id="KW-0812">Transmembrane</keyword>
<keyword evidence="8" id="KW-1185">Reference proteome</keyword>
<dbReference type="Pfam" id="PF10320">
    <property type="entry name" value="7TM_GPCR_Srsx"/>
    <property type="match status" value="1"/>
</dbReference>
<dbReference type="PROSITE" id="PS50262">
    <property type="entry name" value="G_PROTEIN_RECEP_F1_2"/>
    <property type="match status" value="1"/>
</dbReference>
<dbReference type="PANTHER" id="PTHR23360:SF26">
    <property type="entry name" value="G-PROTEIN COUPLED RECEPTORS FAMILY 1 PROFILE DOMAIN-CONTAINING PROTEIN"/>
    <property type="match status" value="1"/>
</dbReference>
<feature type="transmembrane region" description="Helical" evidence="6">
    <location>
        <begin position="29"/>
        <end position="51"/>
    </location>
</feature>
<feature type="transmembrane region" description="Helical" evidence="6">
    <location>
        <begin position="148"/>
        <end position="170"/>
    </location>
</feature>
<dbReference type="AlphaFoldDB" id="A0A914X9W6"/>
<evidence type="ECO:0000313" key="9">
    <source>
        <dbReference type="WBParaSite" id="PSAMB.scaffold7030size8373.g29477.t1"/>
    </source>
</evidence>
<feature type="region of interest" description="Disordered" evidence="5">
    <location>
        <begin position="270"/>
        <end position="291"/>
    </location>
</feature>